<organism evidence="1 2">
    <name type="scientific">Rhabditophanes sp. KR3021</name>
    <dbReference type="NCBI Taxonomy" id="114890"/>
    <lineage>
        <taxon>Eukaryota</taxon>
        <taxon>Metazoa</taxon>
        <taxon>Ecdysozoa</taxon>
        <taxon>Nematoda</taxon>
        <taxon>Chromadorea</taxon>
        <taxon>Rhabditida</taxon>
        <taxon>Tylenchina</taxon>
        <taxon>Panagrolaimomorpha</taxon>
        <taxon>Strongyloidoidea</taxon>
        <taxon>Alloionematidae</taxon>
        <taxon>Rhabditophanes</taxon>
    </lineage>
</organism>
<accession>A0AC35U8U4</accession>
<dbReference type="Proteomes" id="UP000095286">
    <property type="component" value="Unplaced"/>
</dbReference>
<name>A0AC35U8U4_9BILA</name>
<dbReference type="WBParaSite" id="RSKR_0000883200.1">
    <property type="protein sequence ID" value="RSKR_0000883200.1"/>
    <property type="gene ID" value="RSKR_0000883200"/>
</dbReference>
<proteinExistence type="predicted"/>
<evidence type="ECO:0000313" key="2">
    <source>
        <dbReference type="WBParaSite" id="RSKR_0000883200.1"/>
    </source>
</evidence>
<sequence length="495" mass="56930">MITLVFTVLLSSIVLYVLNFYNNVRKLPKGPFPLPLIGNAYQFDPKQLHKWILEQKKVYGPIFTIYIANPVIVLADVKTIKEALVTHGEYFAARSLKFPDNIMHDLPNVGVITSTGDMWQAQRRLTLKIMRDFGMGRPLMEDKVILSRNELVEHLDSLEDKDHVDFPEIIHLTIGNIINSVCFGFTYPFNDAKDFYHFTHLIDSLMQLGTTWQFRVLSMFPDLAGHPFVKNYLFAGFFSGNKTLREINIGRIKKAKETYKPDDEPQNFVHAAIKEISAKDSNYSFLNDDHINAMAFDMYIAGQETSTTTTKWLILILMKFPDIQQKIFDEINNVVGLENEIKLSHKNSLPYTMAFITEGQRWANIIPFIIGHKCTRDTTIEGKFIPDGSIVQPFFYGSNYDETVFEDPYEFKPERFLLEDGKTINKKLFDQNYSFGRGARVCAGQSLAQMELQLIVPTLIQRYEFSHPHGKVDLSCEFGAILSPRPFTCKIVRRN</sequence>
<reference evidence="2" key="1">
    <citation type="submission" date="2016-11" db="UniProtKB">
        <authorList>
            <consortium name="WormBaseParasite"/>
        </authorList>
    </citation>
    <scope>IDENTIFICATION</scope>
    <source>
        <strain evidence="2">KR3021</strain>
    </source>
</reference>
<evidence type="ECO:0000313" key="1">
    <source>
        <dbReference type="Proteomes" id="UP000095286"/>
    </source>
</evidence>
<protein>
    <submittedName>
        <fullName evidence="2">Cytochrome P450</fullName>
    </submittedName>
</protein>